<proteinExistence type="predicted"/>
<dbReference type="RefSeq" id="WP_249311637.1">
    <property type="nucleotide sequence ID" value="NZ_JACRSU010000002.1"/>
</dbReference>
<sequence>MDTYSKFINVDHIIGMHIAYGSESFKIYRGKRRNVAIRKSLGKGNYYNDATANLYADTVCTVCKTKPFWANKGEVLLDEAAVISVNISMERKKEKSEFTSDVTVTSGGLTRHITILGENGKIYVVAANFGEGEEQVKLSKDAKDLCTHKTGKEFVLRAESAKVFEIK</sequence>
<name>A0A926HZ39_9FIRM</name>
<reference evidence="1" key="1">
    <citation type="submission" date="2020-08" db="EMBL/GenBank/DDBJ databases">
        <title>Genome public.</title>
        <authorList>
            <person name="Liu C."/>
            <person name="Sun Q."/>
        </authorList>
    </citation>
    <scope>NUCLEOTIDE SEQUENCE</scope>
    <source>
        <strain evidence="1">H8</strain>
    </source>
</reference>
<evidence type="ECO:0000313" key="2">
    <source>
        <dbReference type="Proteomes" id="UP000611762"/>
    </source>
</evidence>
<dbReference type="EMBL" id="JACRSU010000002">
    <property type="protein sequence ID" value="MBC8540441.1"/>
    <property type="molecule type" value="Genomic_DNA"/>
</dbReference>
<dbReference type="Proteomes" id="UP000611762">
    <property type="component" value="Unassembled WGS sequence"/>
</dbReference>
<gene>
    <name evidence="1" type="ORF">H8698_05570</name>
</gene>
<keyword evidence="2" id="KW-1185">Reference proteome</keyword>
<evidence type="ECO:0000313" key="1">
    <source>
        <dbReference type="EMBL" id="MBC8540441.1"/>
    </source>
</evidence>
<accession>A0A926HZ39</accession>
<protein>
    <submittedName>
        <fullName evidence="1">Uncharacterized protein</fullName>
    </submittedName>
</protein>
<comment type="caution">
    <text evidence="1">The sequence shown here is derived from an EMBL/GenBank/DDBJ whole genome shotgun (WGS) entry which is preliminary data.</text>
</comment>
<dbReference type="AlphaFoldDB" id="A0A926HZ39"/>
<organism evidence="1 2">
    <name type="scientific">Congzhengia minquanensis</name>
    <dbReference type="NCBI Taxonomy" id="2763657"/>
    <lineage>
        <taxon>Bacteria</taxon>
        <taxon>Bacillati</taxon>
        <taxon>Bacillota</taxon>
        <taxon>Clostridia</taxon>
        <taxon>Eubacteriales</taxon>
        <taxon>Oscillospiraceae</taxon>
        <taxon>Congzhengia</taxon>
    </lineage>
</organism>